<evidence type="ECO:0000313" key="3">
    <source>
        <dbReference type="Proteomes" id="UP000785679"/>
    </source>
</evidence>
<feature type="transmembrane region" description="Helical" evidence="1">
    <location>
        <begin position="80"/>
        <end position="100"/>
    </location>
</feature>
<feature type="transmembrane region" description="Helical" evidence="1">
    <location>
        <begin position="190"/>
        <end position="212"/>
    </location>
</feature>
<protein>
    <recommendedName>
        <fullName evidence="4">TRP C-terminal domain-containing protein</fullName>
    </recommendedName>
</protein>
<evidence type="ECO:0000256" key="1">
    <source>
        <dbReference type="SAM" id="Phobius"/>
    </source>
</evidence>
<gene>
    <name evidence="2" type="ORF">FGO68_gene11904</name>
</gene>
<feature type="transmembrane region" description="Helical" evidence="1">
    <location>
        <begin position="135"/>
        <end position="154"/>
    </location>
</feature>
<keyword evidence="1" id="KW-0472">Membrane</keyword>
<accession>A0A8J8SXH3</accession>
<name>A0A8J8SXH3_HALGN</name>
<dbReference type="Proteomes" id="UP000785679">
    <property type="component" value="Unassembled WGS sequence"/>
</dbReference>
<organism evidence="2 3">
    <name type="scientific">Halteria grandinella</name>
    <dbReference type="NCBI Taxonomy" id="5974"/>
    <lineage>
        <taxon>Eukaryota</taxon>
        <taxon>Sar</taxon>
        <taxon>Alveolata</taxon>
        <taxon>Ciliophora</taxon>
        <taxon>Intramacronucleata</taxon>
        <taxon>Spirotrichea</taxon>
        <taxon>Stichotrichia</taxon>
        <taxon>Sporadotrichida</taxon>
        <taxon>Halteriidae</taxon>
        <taxon>Halteria</taxon>
    </lineage>
</organism>
<sequence length="330" mass="37385">MQSLKNLGSTLIFSISLIALFTGYLFFIMLGNIHSSVEKGQKYLQKKLFWNSSCRFVVQQFQPLLISSLINLYSLKFISFVTLLSSFFSFATLAIILGLFCKMMKAIKNMDSKSLKEAWSPLIEGINTSTNIGRYWIPITLAKWTILSFTFVVLRDYPSIQLLLITLLLLASQVLIVVGRPYETPLENKISLFNEFMTSLYLYSLYTLTDFFGRNELKIECGTVILSLVCITVGFNMLKVLIHASVIIFKAKKFQCKPQLKERDKVVKLIPIPIQSHSISSSTNASILDDHLIESSPCHKNGQANVNKTAPLSLATTMTKVDLWSKEIRY</sequence>
<feature type="transmembrane region" description="Helical" evidence="1">
    <location>
        <begin position="12"/>
        <end position="33"/>
    </location>
</feature>
<proteinExistence type="predicted"/>
<dbReference type="EMBL" id="RRYP01016983">
    <property type="protein sequence ID" value="TNV74447.1"/>
    <property type="molecule type" value="Genomic_DNA"/>
</dbReference>
<comment type="caution">
    <text evidence="2">The sequence shown here is derived from an EMBL/GenBank/DDBJ whole genome shotgun (WGS) entry which is preliminary data.</text>
</comment>
<keyword evidence="1" id="KW-0812">Transmembrane</keyword>
<evidence type="ECO:0008006" key="4">
    <source>
        <dbReference type="Google" id="ProtNLM"/>
    </source>
</evidence>
<dbReference type="AlphaFoldDB" id="A0A8J8SXH3"/>
<evidence type="ECO:0000313" key="2">
    <source>
        <dbReference type="EMBL" id="TNV74447.1"/>
    </source>
</evidence>
<reference evidence="2" key="1">
    <citation type="submission" date="2019-06" db="EMBL/GenBank/DDBJ databases">
        <authorList>
            <person name="Zheng W."/>
        </authorList>
    </citation>
    <scope>NUCLEOTIDE SEQUENCE</scope>
    <source>
        <strain evidence="2">QDHG01</strain>
    </source>
</reference>
<feature type="transmembrane region" description="Helical" evidence="1">
    <location>
        <begin position="224"/>
        <end position="249"/>
    </location>
</feature>
<keyword evidence="3" id="KW-1185">Reference proteome</keyword>
<feature type="transmembrane region" description="Helical" evidence="1">
    <location>
        <begin position="160"/>
        <end position="178"/>
    </location>
</feature>
<keyword evidence="1" id="KW-1133">Transmembrane helix</keyword>